<dbReference type="EMBL" id="JAGRRH010000024">
    <property type="protein sequence ID" value="KAG7342809.1"/>
    <property type="molecule type" value="Genomic_DNA"/>
</dbReference>
<gene>
    <name evidence="2" type="ORF">IV203_020753</name>
</gene>
<evidence type="ECO:0000256" key="1">
    <source>
        <dbReference type="SAM" id="SignalP"/>
    </source>
</evidence>
<keyword evidence="1" id="KW-0732">Signal</keyword>
<accession>A0A9K3PFD3</accession>
<dbReference type="OrthoDB" id="734129at2759"/>
<comment type="caution">
    <text evidence="2">The sequence shown here is derived from an EMBL/GenBank/DDBJ whole genome shotgun (WGS) entry which is preliminary data.</text>
</comment>
<keyword evidence="3" id="KW-1185">Reference proteome</keyword>
<dbReference type="AlphaFoldDB" id="A0A9K3PFD3"/>
<protein>
    <recommendedName>
        <fullName evidence="4">DUF305 domain-containing protein</fullName>
    </recommendedName>
</protein>
<evidence type="ECO:0000313" key="2">
    <source>
        <dbReference type="EMBL" id="KAG7342809.1"/>
    </source>
</evidence>
<evidence type="ECO:0000313" key="3">
    <source>
        <dbReference type="Proteomes" id="UP000693970"/>
    </source>
</evidence>
<reference evidence="2" key="2">
    <citation type="submission" date="2021-04" db="EMBL/GenBank/DDBJ databases">
        <authorList>
            <person name="Podell S."/>
        </authorList>
    </citation>
    <scope>NUCLEOTIDE SEQUENCE</scope>
    <source>
        <strain evidence="2">Hildebrandi</strain>
    </source>
</reference>
<evidence type="ECO:0008006" key="4">
    <source>
        <dbReference type="Google" id="ProtNLM"/>
    </source>
</evidence>
<dbReference type="PANTHER" id="PTHR36933">
    <property type="entry name" value="SLL0788 PROTEIN"/>
    <property type="match status" value="1"/>
</dbReference>
<reference evidence="2" key="1">
    <citation type="journal article" date="2021" name="Sci. Rep.">
        <title>Diploid genomic architecture of Nitzschia inconspicua, an elite biomass production diatom.</title>
        <authorList>
            <person name="Oliver A."/>
            <person name="Podell S."/>
            <person name="Pinowska A."/>
            <person name="Traller J.C."/>
            <person name="Smith S.R."/>
            <person name="McClure R."/>
            <person name="Beliaev A."/>
            <person name="Bohutskyi P."/>
            <person name="Hill E.A."/>
            <person name="Rabines A."/>
            <person name="Zheng H."/>
            <person name="Allen L.Z."/>
            <person name="Kuo A."/>
            <person name="Grigoriev I.V."/>
            <person name="Allen A.E."/>
            <person name="Hazlebeck D."/>
            <person name="Allen E.E."/>
        </authorList>
    </citation>
    <scope>NUCLEOTIDE SEQUENCE</scope>
    <source>
        <strain evidence="2">Hildebrandi</strain>
    </source>
</reference>
<organism evidence="2 3">
    <name type="scientific">Nitzschia inconspicua</name>
    <dbReference type="NCBI Taxonomy" id="303405"/>
    <lineage>
        <taxon>Eukaryota</taxon>
        <taxon>Sar</taxon>
        <taxon>Stramenopiles</taxon>
        <taxon>Ochrophyta</taxon>
        <taxon>Bacillariophyta</taxon>
        <taxon>Bacillariophyceae</taxon>
        <taxon>Bacillariophycidae</taxon>
        <taxon>Bacillariales</taxon>
        <taxon>Bacillariaceae</taxon>
        <taxon>Nitzschia</taxon>
    </lineage>
</organism>
<sequence>MMNRLCLVALALLVILTDIVVSEASSSSRSSVSRFLEDESGKQTPYTHGEECVPCPGTTGECVITVKVNFFASETGYYEFEGCEGVNPTLLLTVGRTYHFDQSDKTNWFHLLGFAYEADGAHVGVDELEPGIPVNSTCAETLSCPAPMYFMDGEYQGEYSNIPDLVPIPVNASDNFGLDAVEPLFFHPLGDWQGYGTMSVYLNYDQEYDQDLFYFCHVHDGMSGRIKLVDSNGQKLNSEDVPELPYSYHEISDFDFECGTYNLTDWKLSTDSDNGPGDMCPSFFVCSEGGVVLSSYATCVEAMNCHMIASMTTTAEGSNSALFCHQMIPHHQNAINMAKALLHAHPDVITCDTSGPVEEGDGQSWTCVMLNILYSIINDQNYQIMDMKNALSQLGVSEFANCDVSFNGLGAQSSSITNEISKRNLQGSASSSTNMVSALDCEPCTGTTGECEIKMKVNLFAGEYGYYEVEGCEGVNPTLHLTVGRTYKFDQSDISNWYHLIGFSYYPDGAHVGVDELEPGIPVDSPCADTLSCPAPMYFMDGEYQGEYSNIPDLVPVPVNASDNFGLGVVEPLFFHPIGDWQGYGTISVYLNFDQEYDQDLFYFCHIHAGMSGRIKLKDSNGNLLSGDENVPPLEYKYDVVTGHDAECGTYGLNDYELPNDQCPSRFVCYDLGGTLLDFVKCIDSMDCAMLDGMTTFYGGDGISVESTNDVILFIRQMIPHHQNAVNMAKALLKSGEAVCDTSGPVEEGSDVSVGCLLEPMVRSIIANQNRQIQEMEGVLDTFGIDPKNFESNCNFAASVGWKQTGVESDSILVSIGTSAIAFLSGLL</sequence>
<dbReference type="PANTHER" id="PTHR36933:SF1">
    <property type="entry name" value="SLL0788 PROTEIN"/>
    <property type="match status" value="1"/>
</dbReference>
<name>A0A9K3PFD3_9STRA</name>
<feature type="signal peptide" evidence="1">
    <location>
        <begin position="1"/>
        <end position="24"/>
    </location>
</feature>
<proteinExistence type="predicted"/>
<feature type="chain" id="PRO_5039954591" description="DUF305 domain-containing protein" evidence="1">
    <location>
        <begin position="25"/>
        <end position="828"/>
    </location>
</feature>
<dbReference type="Proteomes" id="UP000693970">
    <property type="component" value="Unassembled WGS sequence"/>
</dbReference>